<protein>
    <submittedName>
        <fullName evidence="2">Uncharacterized protein</fullName>
    </submittedName>
</protein>
<feature type="region of interest" description="Disordered" evidence="1">
    <location>
        <begin position="345"/>
        <end position="365"/>
    </location>
</feature>
<feature type="region of interest" description="Disordered" evidence="1">
    <location>
        <begin position="427"/>
        <end position="449"/>
    </location>
</feature>
<evidence type="ECO:0000313" key="2">
    <source>
        <dbReference type="EMBL" id="RJE27397.1"/>
    </source>
</evidence>
<gene>
    <name evidence="2" type="ORF">PHISCL_00273</name>
</gene>
<dbReference type="AlphaFoldDB" id="A0A3A3A1E4"/>
<reference evidence="3" key="1">
    <citation type="submission" date="2017-02" db="EMBL/GenBank/DDBJ databases">
        <authorList>
            <person name="Tafer H."/>
            <person name="Lopandic K."/>
        </authorList>
    </citation>
    <scope>NUCLEOTIDE SEQUENCE [LARGE SCALE GENOMIC DNA]</scope>
    <source>
        <strain evidence="3">CBS 366.77</strain>
    </source>
</reference>
<dbReference type="Proteomes" id="UP000266188">
    <property type="component" value="Unassembled WGS sequence"/>
</dbReference>
<sequence length="544" mass="60666">MSNKKPRRSSLIGSLQILGKSAFGGHHKQTDGDNKASRAVHESKGSPRKRSWPSISRSSTTRTISDSHRESTLSTSTRDSFHIPDEQDHGLDYPKLRAAGANSRTRLLSPRTRCVPSASSDGSTSMIPPAQASMPCLSQQWSRLPTPSYLPDGGGYSHEVYKNEGRRSVLSSIGKKYSSLRRSLDKTAKLGTKCAAGELEPSHGKYHNSRRITSDSGLTMERFGSLHESQGSKENKTARRQLPRVFSLNTVGKLSSTKRSHTMIPLPKSGTMLSLHSVDASDTPRPPQLSNIDQTPICPAECAQQPESAELEKEVHGDAQETTNFAFDKKRSSLRKVRATLQSLPRQSQRQLADESCKIKPQSGLSNTMAKTKDEMTPKEVLSQGLQSLRTPEKASPGVKISRSEVQPQVTVEPRRQIKTDVSQIPLPAERPNLGRRGSKRNRDRTERMVSEAQSRQYWLGRFVTLTNAFHYEDSFHEPDIATGFGMLSSYSRPLVQRDLDTANYRVKRAFMVLENVCLTEEATSSLRRFREEYISRFGGRWIG</sequence>
<proteinExistence type="predicted"/>
<dbReference type="EMBL" id="MVGC01000004">
    <property type="protein sequence ID" value="RJE27397.1"/>
    <property type="molecule type" value="Genomic_DNA"/>
</dbReference>
<evidence type="ECO:0000256" key="1">
    <source>
        <dbReference type="SAM" id="MobiDB-lite"/>
    </source>
</evidence>
<accession>A0A3A3A1E4</accession>
<dbReference type="OrthoDB" id="3557758at2759"/>
<name>A0A3A3A1E4_9EURO</name>
<feature type="compositionally biased region" description="Low complexity" evidence="1">
    <location>
        <begin position="52"/>
        <end position="64"/>
    </location>
</feature>
<feature type="region of interest" description="Disordered" evidence="1">
    <location>
        <begin position="383"/>
        <end position="414"/>
    </location>
</feature>
<feature type="region of interest" description="Disordered" evidence="1">
    <location>
        <begin position="1"/>
        <end position="128"/>
    </location>
</feature>
<feature type="compositionally biased region" description="Basic and acidic residues" evidence="1">
    <location>
        <begin position="28"/>
        <end position="45"/>
    </location>
</feature>
<feature type="compositionally biased region" description="Basic and acidic residues" evidence="1">
    <location>
        <begin position="79"/>
        <end position="95"/>
    </location>
</feature>
<evidence type="ECO:0000313" key="3">
    <source>
        <dbReference type="Proteomes" id="UP000266188"/>
    </source>
</evidence>
<feature type="compositionally biased region" description="Polar residues" evidence="1">
    <location>
        <begin position="117"/>
        <end position="126"/>
    </location>
</feature>
<comment type="caution">
    <text evidence="2">The sequence shown here is derived from an EMBL/GenBank/DDBJ whole genome shotgun (WGS) entry which is preliminary data.</text>
</comment>
<keyword evidence="3" id="KW-1185">Reference proteome</keyword>
<organism evidence="2 3">
    <name type="scientific">Aspergillus sclerotialis</name>
    <dbReference type="NCBI Taxonomy" id="2070753"/>
    <lineage>
        <taxon>Eukaryota</taxon>
        <taxon>Fungi</taxon>
        <taxon>Dikarya</taxon>
        <taxon>Ascomycota</taxon>
        <taxon>Pezizomycotina</taxon>
        <taxon>Eurotiomycetes</taxon>
        <taxon>Eurotiomycetidae</taxon>
        <taxon>Eurotiales</taxon>
        <taxon>Aspergillaceae</taxon>
        <taxon>Aspergillus</taxon>
        <taxon>Aspergillus subgen. Polypaecilum</taxon>
    </lineage>
</organism>